<name>A0A3B0SHN2_9ZZZZ</name>
<proteinExistence type="predicted"/>
<organism evidence="1">
    <name type="scientific">hydrothermal vent metagenome</name>
    <dbReference type="NCBI Taxonomy" id="652676"/>
    <lineage>
        <taxon>unclassified sequences</taxon>
        <taxon>metagenomes</taxon>
        <taxon>ecological metagenomes</taxon>
    </lineage>
</organism>
<evidence type="ECO:0000313" key="1">
    <source>
        <dbReference type="EMBL" id="VAW00339.1"/>
    </source>
</evidence>
<protein>
    <submittedName>
        <fullName evidence="1">Uncharacterized protein</fullName>
    </submittedName>
</protein>
<sequence length="53" mass="6000">MLCEDVNCDGIVTLSPQFRRKFIGIWRRFLMGYQIGAVKSIKFFGGSVASRIS</sequence>
<gene>
    <name evidence="1" type="ORF">MNBD_ALPHA08-2385</name>
</gene>
<reference evidence="1" key="1">
    <citation type="submission" date="2018-06" db="EMBL/GenBank/DDBJ databases">
        <authorList>
            <person name="Zhirakovskaya E."/>
        </authorList>
    </citation>
    <scope>NUCLEOTIDE SEQUENCE</scope>
</reference>
<accession>A0A3B0SHN2</accession>
<dbReference type="AlphaFoldDB" id="A0A3B0SHN2"/>
<dbReference type="EMBL" id="UOEC01000174">
    <property type="protein sequence ID" value="VAW00339.1"/>
    <property type="molecule type" value="Genomic_DNA"/>
</dbReference>